<protein>
    <submittedName>
        <fullName evidence="7">DUF202 domain-containing protein</fullName>
    </submittedName>
</protein>
<gene>
    <name evidence="7" type="ORF">ACFPIK_06810</name>
</gene>
<evidence type="ECO:0000256" key="2">
    <source>
        <dbReference type="ARBA" id="ARBA00022692"/>
    </source>
</evidence>
<keyword evidence="3 5" id="KW-1133">Transmembrane helix</keyword>
<keyword evidence="4 5" id="KW-0472">Membrane</keyword>
<dbReference type="Proteomes" id="UP001596163">
    <property type="component" value="Unassembled WGS sequence"/>
</dbReference>
<feature type="transmembrane region" description="Helical" evidence="5">
    <location>
        <begin position="58"/>
        <end position="80"/>
    </location>
</feature>
<dbReference type="InterPro" id="IPR003807">
    <property type="entry name" value="DUF202"/>
</dbReference>
<evidence type="ECO:0000313" key="8">
    <source>
        <dbReference type="Proteomes" id="UP001596163"/>
    </source>
</evidence>
<feature type="transmembrane region" description="Helical" evidence="5">
    <location>
        <begin position="31"/>
        <end position="52"/>
    </location>
</feature>
<keyword evidence="2 5" id="KW-0812">Transmembrane</keyword>
<keyword evidence="8" id="KW-1185">Reference proteome</keyword>
<proteinExistence type="predicted"/>
<comment type="subcellular location">
    <subcellularLocation>
        <location evidence="1">Endomembrane system</location>
        <topology evidence="1">Multi-pass membrane protein</topology>
    </subcellularLocation>
</comment>
<feature type="domain" description="DUF202" evidence="6">
    <location>
        <begin position="22"/>
        <end position="84"/>
    </location>
</feature>
<evidence type="ECO:0000256" key="4">
    <source>
        <dbReference type="ARBA" id="ARBA00023136"/>
    </source>
</evidence>
<reference evidence="8" key="1">
    <citation type="journal article" date="2019" name="Int. J. Syst. Evol. Microbiol.">
        <title>The Global Catalogue of Microorganisms (GCM) 10K type strain sequencing project: providing services to taxonomists for standard genome sequencing and annotation.</title>
        <authorList>
            <consortium name="The Broad Institute Genomics Platform"/>
            <consortium name="The Broad Institute Genome Sequencing Center for Infectious Disease"/>
            <person name="Wu L."/>
            <person name="Ma J."/>
        </authorList>
    </citation>
    <scope>NUCLEOTIDE SEQUENCE [LARGE SCALE GENOMIC DNA]</scope>
    <source>
        <strain evidence="8">CGMCC 1.7030</strain>
    </source>
</reference>
<accession>A0ABW0BV95</accession>
<evidence type="ECO:0000256" key="1">
    <source>
        <dbReference type="ARBA" id="ARBA00004127"/>
    </source>
</evidence>
<sequence length="104" mass="12154">MSKLENTINRDLLLRENLALQRTILANQTTFLSFLRTSMYFLVAGLSIKNLLQVEGSIYYQVVFYLISAGILIFGTLNYFRHKRKIEESKIHVGNYKLEYEKEG</sequence>
<evidence type="ECO:0000259" key="6">
    <source>
        <dbReference type="Pfam" id="PF02656"/>
    </source>
</evidence>
<comment type="caution">
    <text evidence="7">The sequence shown here is derived from an EMBL/GenBank/DDBJ whole genome shotgun (WGS) entry which is preliminary data.</text>
</comment>
<evidence type="ECO:0000256" key="3">
    <source>
        <dbReference type="ARBA" id="ARBA00022989"/>
    </source>
</evidence>
<dbReference type="RefSeq" id="WP_377913557.1">
    <property type="nucleotide sequence ID" value="NZ_JBHSKS010000004.1"/>
</dbReference>
<organism evidence="7 8">
    <name type="scientific">Algoriphagus aquatilis</name>
    <dbReference type="NCBI Taxonomy" id="490186"/>
    <lineage>
        <taxon>Bacteria</taxon>
        <taxon>Pseudomonadati</taxon>
        <taxon>Bacteroidota</taxon>
        <taxon>Cytophagia</taxon>
        <taxon>Cytophagales</taxon>
        <taxon>Cyclobacteriaceae</taxon>
        <taxon>Algoriphagus</taxon>
    </lineage>
</organism>
<dbReference type="Pfam" id="PF02656">
    <property type="entry name" value="DUF202"/>
    <property type="match status" value="1"/>
</dbReference>
<evidence type="ECO:0000256" key="5">
    <source>
        <dbReference type="SAM" id="Phobius"/>
    </source>
</evidence>
<evidence type="ECO:0000313" key="7">
    <source>
        <dbReference type="EMBL" id="MFC5191473.1"/>
    </source>
</evidence>
<name>A0ABW0BV95_9BACT</name>
<dbReference type="EMBL" id="JBHSKS010000004">
    <property type="protein sequence ID" value="MFC5191473.1"/>
    <property type="molecule type" value="Genomic_DNA"/>
</dbReference>